<dbReference type="Proteomes" id="UP000318878">
    <property type="component" value="Unassembled WGS sequence"/>
</dbReference>
<dbReference type="RefSeq" id="WP_146430800.1">
    <property type="nucleotide sequence ID" value="NZ_SJPF01000002.1"/>
</dbReference>
<keyword evidence="3" id="KW-1185">Reference proteome</keyword>
<accession>A0A5C5VA29</accession>
<keyword evidence="1" id="KW-0812">Transmembrane</keyword>
<keyword evidence="1" id="KW-1133">Transmembrane helix</keyword>
<gene>
    <name evidence="2" type="ORF">Enr8_19140</name>
</gene>
<comment type="caution">
    <text evidence="2">The sequence shown here is derived from an EMBL/GenBank/DDBJ whole genome shotgun (WGS) entry which is preliminary data.</text>
</comment>
<keyword evidence="1" id="KW-0472">Membrane</keyword>
<evidence type="ECO:0000256" key="1">
    <source>
        <dbReference type="SAM" id="Phobius"/>
    </source>
</evidence>
<evidence type="ECO:0000313" key="3">
    <source>
        <dbReference type="Proteomes" id="UP000318878"/>
    </source>
</evidence>
<reference evidence="2 3" key="1">
    <citation type="submission" date="2019-02" db="EMBL/GenBank/DDBJ databases">
        <title>Deep-cultivation of Planctomycetes and their phenomic and genomic characterization uncovers novel biology.</title>
        <authorList>
            <person name="Wiegand S."/>
            <person name="Jogler M."/>
            <person name="Boedeker C."/>
            <person name="Pinto D."/>
            <person name="Vollmers J."/>
            <person name="Rivas-Marin E."/>
            <person name="Kohn T."/>
            <person name="Peeters S.H."/>
            <person name="Heuer A."/>
            <person name="Rast P."/>
            <person name="Oberbeckmann S."/>
            <person name="Bunk B."/>
            <person name="Jeske O."/>
            <person name="Meyerdierks A."/>
            <person name="Storesund J.E."/>
            <person name="Kallscheuer N."/>
            <person name="Luecker S."/>
            <person name="Lage O.M."/>
            <person name="Pohl T."/>
            <person name="Merkel B.J."/>
            <person name="Hornburger P."/>
            <person name="Mueller R.-W."/>
            <person name="Bruemmer F."/>
            <person name="Labrenz M."/>
            <person name="Spormann A.M."/>
            <person name="Op Den Camp H."/>
            <person name="Overmann J."/>
            <person name="Amann R."/>
            <person name="Jetten M.S.M."/>
            <person name="Mascher T."/>
            <person name="Medema M.H."/>
            <person name="Devos D.P."/>
            <person name="Kaster A.-K."/>
            <person name="Ovreas L."/>
            <person name="Rohde M."/>
            <person name="Galperin M.Y."/>
            <person name="Jogler C."/>
        </authorList>
    </citation>
    <scope>NUCLEOTIDE SEQUENCE [LARGE SCALE GENOMIC DNA]</scope>
    <source>
        <strain evidence="2 3">Enr8</strain>
    </source>
</reference>
<dbReference type="EMBL" id="SJPF01000002">
    <property type="protein sequence ID" value="TWT34505.1"/>
    <property type="molecule type" value="Genomic_DNA"/>
</dbReference>
<feature type="transmembrane region" description="Helical" evidence="1">
    <location>
        <begin position="88"/>
        <end position="109"/>
    </location>
</feature>
<dbReference type="OrthoDB" id="285644at2"/>
<sequence>MAKDNRPLRLSDVARPALGEGEANPFAERHDPKVEAESTFAAGETYRAGDYEVTVGHRGGLLLLLGLVGLVTSITPLVMAFFLPEDRVLLLIVQPFLGLLFGAPAWLLARGDLKAMKVGAMDNSGRIRTRTAMIFGAIATASVFLMILGVITWIFASVLGIQIG</sequence>
<organism evidence="2 3">
    <name type="scientific">Blastopirellula retiformator</name>
    <dbReference type="NCBI Taxonomy" id="2527970"/>
    <lineage>
        <taxon>Bacteria</taxon>
        <taxon>Pseudomonadati</taxon>
        <taxon>Planctomycetota</taxon>
        <taxon>Planctomycetia</taxon>
        <taxon>Pirellulales</taxon>
        <taxon>Pirellulaceae</taxon>
        <taxon>Blastopirellula</taxon>
    </lineage>
</organism>
<feature type="transmembrane region" description="Helical" evidence="1">
    <location>
        <begin position="61"/>
        <end position="82"/>
    </location>
</feature>
<protein>
    <submittedName>
        <fullName evidence="2">Uncharacterized protein</fullName>
    </submittedName>
</protein>
<dbReference type="AlphaFoldDB" id="A0A5C5VA29"/>
<proteinExistence type="predicted"/>
<feature type="transmembrane region" description="Helical" evidence="1">
    <location>
        <begin position="130"/>
        <end position="156"/>
    </location>
</feature>
<evidence type="ECO:0000313" key="2">
    <source>
        <dbReference type="EMBL" id="TWT34505.1"/>
    </source>
</evidence>
<name>A0A5C5VA29_9BACT</name>